<dbReference type="Gene3D" id="3.40.630.190">
    <property type="entry name" value="LCP protein"/>
    <property type="match status" value="1"/>
</dbReference>
<dbReference type="Proteomes" id="UP000460435">
    <property type="component" value="Unassembled WGS sequence"/>
</dbReference>
<sequence length="356" mass="38622">MTTLSDDLMPPADGSDDADAVNTKRRRRRNRIVLLTSLGVLFGLVAAVAGGSWWAVNRYLGGGNIERIPGAFDIPEESRPADLRDGSLTFLLGGLDGAEVVDVYQPGAARTDTIMVAHFPEGRDRGYVVSIPRDTYIDIPGHGDNKINAAYSFGGPSLFVQTLEQLTGIRMDHLALIDWEGFRGLTDAVDGVTVSVAEPAILNDGSELPPGQHVLDGEQALNYVGVRKRLPEGDFDRVKRQQHFLRSLMNELVASGSFTSFGRMTGIADAVGETVRVDDELSAVDLARLGWSMRDLRSPDITFLTVPTNGTGRAGQQSIVIYDPDRADQLWSALASDEMDAFVAEHPDLVTGEQVR</sequence>
<keyword evidence="3" id="KW-0472">Membrane</keyword>
<feature type="region of interest" description="Disordered" evidence="2">
    <location>
        <begin position="1"/>
        <end position="22"/>
    </location>
</feature>
<dbReference type="AlphaFoldDB" id="A0A7K3M0E5"/>
<evidence type="ECO:0000313" key="5">
    <source>
        <dbReference type="EMBL" id="NDL56739.1"/>
    </source>
</evidence>
<evidence type="ECO:0000256" key="3">
    <source>
        <dbReference type="SAM" id="Phobius"/>
    </source>
</evidence>
<dbReference type="NCBIfam" id="TIGR00350">
    <property type="entry name" value="lytR_cpsA_psr"/>
    <property type="match status" value="1"/>
</dbReference>
<accession>A0A7K3M0E5</accession>
<dbReference type="PANTHER" id="PTHR33392">
    <property type="entry name" value="POLYISOPRENYL-TEICHOIC ACID--PEPTIDOGLYCAN TEICHOIC ACID TRANSFERASE TAGU"/>
    <property type="match status" value="1"/>
</dbReference>
<gene>
    <name evidence="5" type="ORF">F7O44_06610</name>
</gene>
<evidence type="ECO:0000259" key="4">
    <source>
        <dbReference type="Pfam" id="PF03816"/>
    </source>
</evidence>
<dbReference type="RefSeq" id="WP_162449454.1">
    <property type="nucleotide sequence ID" value="NZ_WLZY01000002.1"/>
</dbReference>
<reference evidence="5 6" key="1">
    <citation type="submission" date="2019-11" db="EMBL/GenBank/DDBJ databases">
        <authorList>
            <person name="Li X.-J."/>
            <person name="Feng X.-M."/>
        </authorList>
    </citation>
    <scope>NUCLEOTIDE SEQUENCE [LARGE SCALE GENOMIC DNA]</scope>
    <source>
        <strain evidence="5 6">XMNu-373</strain>
    </source>
</reference>
<organism evidence="5 6">
    <name type="scientific">Phytoactinopolyspora mesophila</name>
    <dbReference type="NCBI Taxonomy" id="2650750"/>
    <lineage>
        <taxon>Bacteria</taxon>
        <taxon>Bacillati</taxon>
        <taxon>Actinomycetota</taxon>
        <taxon>Actinomycetes</taxon>
        <taxon>Jiangellales</taxon>
        <taxon>Jiangellaceae</taxon>
        <taxon>Phytoactinopolyspora</taxon>
    </lineage>
</organism>
<protein>
    <submittedName>
        <fullName evidence="5">LytR family transcriptional regulator</fullName>
    </submittedName>
</protein>
<evidence type="ECO:0000256" key="1">
    <source>
        <dbReference type="ARBA" id="ARBA00006068"/>
    </source>
</evidence>
<name>A0A7K3M0E5_9ACTN</name>
<feature type="domain" description="Cell envelope-related transcriptional attenuator" evidence="4">
    <location>
        <begin position="110"/>
        <end position="252"/>
    </location>
</feature>
<feature type="transmembrane region" description="Helical" evidence="3">
    <location>
        <begin position="32"/>
        <end position="56"/>
    </location>
</feature>
<proteinExistence type="inferred from homology"/>
<dbReference type="InterPro" id="IPR050922">
    <property type="entry name" value="LytR/CpsA/Psr_CW_biosynth"/>
</dbReference>
<comment type="caution">
    <text evidence="5">The sequence shown here is derived from an EMBL/GenBank/DDBJ whole genome shotgun (WGS) entry which is preliminary data.</text>
</comment>
<keyword evidence="6" id="KW-1185">Reference proteome</keyword>
<dbReference type="InterPro" id="IPR004474">
    <property type="entry name" value="LytR_CpsA_psr"/>
</dbReference>
<evidence type="ECO:0000256" key="2">
    <source>
        <dbReference type="SAM" id="MobiDB-lite"/>
    </source>
</evidence>
<comment type="similarity">
    <text evidence="1">Belongs to the LytR/CpsA/Psr (LCP) family.</text>
</comment>
<dbReference type="PANTHER" id="PTHR33392:SF6">
    <property type="entry name" value="POLYISOPRENYL-TEICHOIC ACID--PEPTIDOGLYCAN TEICHOIC ACID TRANSFERASE TAGU"/>
    <property type="match status" value="1"/>
</dbReference>
<keyword evidence="3" id="KW-0812">Transmembrane</keyword>
<dbReference type="EMBL" id="WLZY01000002">
    <property type="protein sequence ID" value="NDL56739.1"/>
    <property type="molecule type" value="Genomic_DNA"/>
</dbReference>
<dbReference type="Pfam" id="PF03816">
    <property type="entry name" value="LytR_cpsA_psr"/>
    <property type="match status" value="1"/>
</dbReference>
<keyword evidence="3" id="KW-1133">Transmembrane helix</keyword>
<evidence type="ECO:0000313" key="6">
    <source>
        <dbReference type="Proteomes" id="UP000460435"/>
    </source>
</evidence>